<evidence type="ECO:0000313" key="1">
    <source>
        <dbReference type="EMBL" id="RUT68545.1"/>
    </source>
</evidence>
<protein>
    <recommendedName>
        <fullName evidence="3">DUF4747 family protein</fullName>
    </recommendedName>
</protein>
<gene>
    <name evidence="1" type="ORF">D0817_20690</name>
</gene>
<evidence type="ECO:0000313" key="2">
    <source>
        <dbReference type="Proteomes" id="UP000288102"/>
    </source>
</evidence>
<proteinExistence type="predicted"/>
<dbReference type="RefSeq" id="WP_127340211.1">
    <property type="nucleotide sequence ID" value="NZ_QWDM01000016.1"/>
</dbReference>
<sequence length="303" mass="35432">MSDITYIKRDVNYYELSFSFLEKNNLNTFFDSVTTLTKTRAKIRYQRFGDKYIFIQGISNENGVINAKVRCIRLDLFPEIINMNTDLVKEIESEEFEGIVETTHIIIDFRKSKTILAIEYNHNGSKIADLIAYLQRIGVNQGILDKVGFSAIVNTDLEALKERINRISEFSMKVHKDNIEELKKMDGQIFQSASAATNHFENEYANIDLKIDYRVFSDTPLIKQSVFNIMSYLQKEPSKRHIFNYLKVRAEDKEKNNVLETFDLLLDKIYSPIKVQKKKKQKTIISEDMFQKMLLELGKLNFK</sequence>
<reference evidence="2" key="1">
    <citation type="journal article" date="2019" name="Syst. Appl. Microbiol.">
        <title>Flavobacterium circumlabens sp. nov. and Flavobacterium cupreum sp. nov., two psychrotrophic species isolated from Antarctic environmental samples.</title>
        <authorList>
            <person name="Kralova S."/>
            <person name="Busse H.-J."/>
            <person name="Svec P."/>
            <person name="Maslanova I."/>
            <person name="Stankova E."/>
            <person name="Bartak M."/>
            <person name="Sedlacek I."/>
        </authorList>
    </citation>
    <scope>NUCLEOTIDE SEQUENCE [LARGE SCALE GENOMIC DNA]</scope>
    <source>
        <strain evidence="2">CCM 8825</strain>
    </source>
</reference>
<organism evidence="1 2">
    <name type="scientific">Flavobacterium cupreum</name>
    <dbReference type="NCBI Taxonomy" id="2133766"/>
    <lineage>
        <taxon>Bacteria</taxon>
        <taxon>Pseudomonadati</taxon>
        <taxon>Bacteroidota</taxon>
        <taxon>Flavobacteriia</taxon>
        <taxon>Flavobacteriales</taxon>
        <taxon>Flavobacteriaceae</taxon>
        <taxon>Flavobacterium</taxon>
    </lineage>
</organism>
<comment type="caution">
    <text evidence="1">The sequence shown here is derived from an EMBL/GenBank/DDBJ whole genome shotgun (WGS) entry which is preliminary data.</text>
</comment>
<dbReference type="AlphaFoldDB" id="A0A434A2J5"/>
<accession>A0A434A2J5</accession>
<dbReference type="OrthoDB" id="796579at2"/>
<dbReference type="EMBL" id="QWDM01000016">
    <property type="protein sequence ID" value="RUT68545.1"/>
    <property type="molecule type" value="Genomic_DNA"/>
</dbReference>
<name>A0A434A2J5_9FLAO</name>
<evidence type="ECO:0008006" key="3">
    <source>
        <dbReference type="Google" id="ProtNLM"/>
    </source>
</evidence>
<dbReference type="Proteomes" id="UP000288102">
    <property type="component" value="Unassembled WGS sequence"/>
</dbReference>
<keyword evidence="2" id="KW-1185">Reference proteome</keyword>